<reference evidence="3 4" key="1">
    <citation type="submission" date="2020-03" db="EMBL/GenBank/DDBJ databases">
        <authorList>
            <person name="Zhu W."/>
        </authorList>
    </citation>
    <scope>NUCLEOTIDE SEQUENCE [LARGE SCALE GENOMIC DNA]</scope>
    <source>
        <strain evidence="3 4">185</strain>
    </source>
</reference>
<feature type="region of interest" description="Disordered" evidence="1">
    <location>
        <begin position="29"/>
        <end position="85"/>
    </location>
</feature>
<dbReference type="EMBL" id="CP049916">
    <property type="protein sequence ID" value="QIO07578.1"/>
    <property type="molecule type" value="Genomic_DNA"/>
</dbReference>
<accession>A0A6G8S0L1</accession>
<feature type="signal peptide" evidence="2">
    <location>
        <begin position="1"/>
        <end position="19"/>
    </location>
</feature>
<feature type="chain" id="PRO_5026300148" description="Molybdenum ABC transporter substrate-binding protein" evidence="2">
    <location>
        <begin position="20"/>
        <end position="85"/>
    </location>
</feature>
<name>A0A6G8S0L1_9GAMM</name>
<dbReference type="KEGG" id="alj:G8D99_00080"/>
<dbReference type="Proteomes" id="UP000501939">
    <property type="component" value="Chromosome"/>
</dbReference>
<organism evidence="3 4">
    <name type="scientific">Acinetobacter lanii</name>
    <dbReference type="NCBI Taxonomy" id="2715163"/>
    <lineage>
        <taxon>Bacteria</taxon>
        <taxon>Pseudomonadati</taxon>
        <taxon>Pseudomonadota</taxon>
        <taxon>Gammaproteobacteria</taxon>
        <taxon>Moraxellales</taxon>
        <taxon>Moraxellaceae</taxon>
        <taxon>Acinetobacter</taxon>
    </lineage>
</organism>
<proteinExistence type="predicted"/>
<evidence type="ECO:0008006" key="5">
    <source>
        <dbReference type="Google" id="ProtNLM"/>
    </source>
</evidence>
<gene>
    <name evidence="3" type="ORF">G8D99_00080</name>
</gene>
<feature type="compositionally biased region" description="Polar residues" evidence="1">
    <location>
        <begin position="29"/>
        <end position="47"/>
    </location>
</feature>
<evidence type="ECO:0000313" key="3">
    <source>
        <dbReference type="EMBL" id="QIO07578.1"/>
    </source>
</evidence>
<evidence type="ECO:0000256" key="2">
    <source>
        <dbReference type="SAM" id="SignalP"/>
    </source>
</evidence>
<keyword evidence="4" id="KW-1185">Reference proteome</keyword>
<sequence>MKKLGLLSLILAGASLTMVGCESTKSTETAQSSQQVGQESAIAQSATVDADVQSGAAVQADPTLQQAEPVQVSPVTDAPSAEAPQ</sequence>
<evidence type="ECO:0000313" key="4">
    <source>
        <dbReference type="Proteomes" id="UP000501939"/>
    </source>
</evidence>
<dbReference type="PROSITE" id="PS51257">
    <property type="entry name" value="PROKAR_LIPOPROTEIN"/>
    <property type="match status" value="1"/>
</dbReference>
<evidence type="ECO:0000256" key="1">
    <source>
        <dbReference type="SAM" id="MobiDB-lite"/>
    </source>
</evidence>
<keyword evidence="2" id="KW-0732">Signal</keyword>
<dbReference type="RefSeq" id="WP_166321447.1">
    <property type="nucleotide sequence ID" value="NZ_CP049916.1"/>
</dbReference>
<protein>
    <recommendedName>
        <fullName evidence="5">Molybdenum ABC transporter substrate-binding protein</fullName>
    </recommendedName>
</protein>
<dbReference type="AlphaFoldDB" id="A0A6G8S0L1"/>